<keyword evidence="1" id="KW-0812">Transmembrane</keyword>
<organism evidence="2 3">
    <name type="scientific">Nitrospirillum viridazoti CBAmc</name>
    <dbReference type="NCBI Taxonomy" id="1441467"/>
    <lineage>
        <taxon>Bacteria</taxon>
        <taxon>Pseudomonadati</taxon>
        <taxon>Pseudomonadota</taxon>
        <taxon>Alphaproteobacteria</taxon>
        <taxon>Rhodospirillales</taxon>
        <taxon>Azospirillaceae</taxon>
        <taxon>Nitrospirillum</taxon>
        <taxon>Nitrospirillum viridazoti</taxon>
    </lineage>
</organism>
<protein>
    <submittedName>
        <fullName evidence="2">Uncharacterized protein</fullName>
    </submittedName>
</protein>
<evidence type="ECO:0000313" key="2">
    <source>
        <dbReference type="EMBL" id="ASG24190.1"/>
    </source>
</evidence>
<keyword evidence="1" id="KW-1133">Transmembrane helix</keyword>
<accession>A0A248K054</accession>
<sequence length="125" mass="13105">MSRTPETRAPEARDMSPRVVLWSAAGLVASIAVALGIVAGLVHLLGHGRGPTPVTAPPPVAGAPLDEVPYLGGARVRARAQADLTRYGWADRDAGRAVIPIDRAMDLLARKGWPDPDDKDTGAPE</sequence>
<dbReference type="AlphaFoldDB" id="A0A248K054"/>
<dbReference type="EMBL" id="CP022112">
    <property type="protein sequence ID" value="ASG24190.1"/>
    <property type="molecule type" value="Genomic_DNA"/>
</dbReference>
<keyword evidence="3" id="KW-1185">Reference proteome</keyword>
<reference evidence="2 3" key="1">
    <citation type="submission" date="2017-06" db="EMBL/GenBank/DDBJ databases">
        <title>Complete genome sequence of Nitrospirillum amazonense strain CBAmC, an endophytic nitrogen-fixing and plant growth-promoting bacterium, isolated from sugarcane.</title>
        <authorList>
            <person name="Schwab S."/>
            <person name="dos Santos Teixeira K.R."/>
            <person name="Simoes Araujo J.L."/>
            <person name="Soares Vidal M."/>
            <person name="Borges de Freitas H.R."/>
            <person name="Rivello Crivelaro A.L."/>
            <person name="Bueno de Camargo Nunes A."/>
            <person name="dos Santos C.M."/>
            <person name="Palmeira da Silva Rosa D."/>
            <person name="da Silva Padilha D."/>
            <person name="da Silva E."/>
            <person name="Araujo Terra L."/>
            <person name="Soares Mendes V."/>
            <person name="Farinelli L."/>
            <person name="Magalhaes Cruz L."/>
            <person name="Baldani J.I."/>
        </authorList>
    </citation>
    <scope>NUCLEOTIDE SEQUENCE [LARGE SCALE GENOMIC DNA]</scope>
    <source>
        <strain evidence="2 3">CBAmC</strain>
    </source>
</reference>
<evidence type="ECO:0000256" key="1">
    <source>
        <dbReference type="SAM" id="Phobius"/>
    </source>
</evidence>
<dbReference type="Proteomes" id="UP000197153">
    <property type="component" value="Chromosome 3"/>
</dbReference>
<evidence type="ECO:0000313" key="3">
    <source>
        <dbReference type="Proteomes" id="UP000197153"/>
    </source>
</evidence>
<dbReference type="RefSeq" id="WP_088874632.1">
    <property type="nucleotide sequence ID" value="NZ_CP022112.1"/>
</dbReference>
<keyword evidence="1" id="KW-0472">Membrane</keyword>
<name>A0A248K054_9PROT</name>
<dbReference type="KEGG" id="nao:Y958_25060"/>
<feature type="transmembrane region" description="Helical" evidence="1">
    <location>
        <begin position="20"/>
        <end position="45"/>
    </location>
</feature>
<gene>
    <name evidence="2" type="ORF">Y958_25060</name>
</gene>
<proteinExistence type="predicted"/>